<feature type="region of interest" description="Disordered" evidence="1">
    <location>
        <begin position="1"/>
        <end position="42"/>
    </location>
</feature>
<keyword evidence="3" id="KW-1185">Reference proteome</keyword>
<gene>
    <name evidence="2" type="ORF">HJC23_002135</name>
</gene>
<reference evidence="2 3" key="1">
    <citation type="journal article" date="2020" name="G3 (Bethesda)">
        <title>Improved Reference Genome for Cyclotella cryptica CCMP332, a Model for Cell Wall Morphogenesis, Salinity Adaptation, and Lipid Production in Diatoms (Bacillariophyta).</title>
        <authorList>
            <person name="Roberts W.R."/>
            <person name="Downey K.M."/>
            <person name="Ruck E.C."/>
            <person name="Traller J.C."/>
            <person name="Alverson A.J."/>
        </authorList>
    </citation>
    <scope>NUCLEOTIDE SEQUENCE [LARGE SCALE GENOMIC DNA]</scope>
    <source>
        <strain evidence="2 3">CCMP332</strain>
    </source>
</reference>
<accession>A0ABD3Q0L9</accession>
<dbReference type="EMBL" id="JABMIG020000086">
    <property type="protein sequence ID" value="KAL3793888.1"/>
    <property type="molecule type" value="Genomic_DNA"/>
</dbReference>
<comment type="caution">
    <text evidence="2">The sequence shown here is derived from an EMBL/GenBank/DDBJ whole genome shotgun (WGS) entry which is preliminary data.</text>
</comment>
<protein>
    <submittedName>
        <fullName evidence="2">Uncharacterized protein</fullName>
    </submittedName>
</protein>
<evidence type="ECO:0000313" key="2">
    <source>
        <dbReference type="EMBL" id="KAL3793888.1"/>
    </source>
</evidence>
<evidence type="ECO:0000313" key="3">
    <source>
        <dbReference type="Proteomes" id="UP001516023"/>
    </source>
</evidence>
<sequence length="77" mass="8722">MNEDDADESSSCQQLHHGENSHSHNRVRKFRKRVKKTEGKKAVIEHQEKLTSPLSGIVFDLLCLDSTVAVLAWSCMN</sequence>
<name>A0ABD3Q0L9_9STRA</name>
<dbReference type="Proteomes" id="UP001516023">
    <property type="component" value="Unassembled WGS sequence"/>
</dbReference>
<dbReference type="AlphaFoldDB" id="A0ABD3Q0L9"/>
<organism evidence="2 3">
    <name type="scientific">Cyclotella cryptica</name>
    <dbReference type="NCBI Taxonomy" id="29204"/>
    <lineage>
        <taxon>Eukaryota</taxon>
        <taxon>Sar</taxon>
        <taxon>Stramenopiles</taxon>
        <taxon>Ochrophyta</taxon>
        <taxon>Bacillariophyta</taxon>
        <taxon>Coscinodiscophyceae</taxon>
        <taxon>Thalassiosirophycidae</taxon>
        <taxon>Stephanodiscales</taxon>
        <taxon>Stephanodiscaceae</taxon>
        <taxon>Cyclotella</taxon>
    </lineage>
</organism>
<evidence type="ECO:0000256" key="1">
    <source>
        <dbReference type="SAM" id="MobiDB-lite"/>
    </source>
</evidence>
<proteinExistence type="predicted"/>
<feature type="compositionally biased region" description="Basic residues" evidence="1">
    <location>
        <begin position="23"/>
        <end position="35"/>
    </location>
</feature>